<dbReference type="PANTHER" id="PTHR25462">
    <property type="entry name" value="BONUS, ISOFORM C-RELATED"/>
    <property type="match status" value="1"/>
</dbReference>
<protein>
    <recommendedName>
        <fullName evidence="3">B box-type domain-containing protein</fullName>
    </recommendedName>
</protein>
<accession>A0AAE0TFK6</accession>
<reference evidence="1" key="1">
    <citation type="journal article" date="2021" name="Genome Biol. Evol.">
        <title>A High-Quality Reference Genome for a Parasitic Bivalve with Doubly Uniparental Inheritance (Bivalvia: Unionida).</title>
        <authorList>
            <person name="Smith C.H."/>
        </authorList>
    </citation>
    <scope>NUCLEOTIDE SEQUENCE</scope>
    <source>
        <strain evidence="1">CHS0354</strain>
    </source>
</reference>
<reference evidence="1" key="2">
    <citation type="journal article" date="2021" name="Genome Biol. Evol.">
        <title>Developing a high-quality reference genome for a parasitic bivalve with doubly uniparental inheritance (Bivalvia: Unionida).</title>
        <authorList>
            <person name="Smith C.H."/>
        </authorList>
    </citation>
    <scope>NUCLEOTIDE SEQUENCE</scope>
    <source>
        <strain evidence="1">CHS0354</strain>
        <tissue evidence="1">Mantle</tissue>
    </source>
</reference>
<sequence>MDNLMSHIGIIVTVGNNSQTKIKLRPPGVAPNVLFYHITQSQDSNNMTDIPSTLGHWPKDFKPKCIASIRCGNSARPSIKERPTSEWASLFPANTVLQAILLAKSKVPRLCDPCNTEGTTVPAVGVCLVCQEAMCDVFLKVHRKQKMSKDHTIISVEELTSNTEKVMKIAEGFTCSEYQGEDIEYYCEDHNIPCCASCFLKDHKSCFKLIDLKEDLTAFLCDIMPNEIITDMKKI</sequence>
<dbReference type="SUPFAM" id="SSF57845">
    <property type="entry name" value="B-box zinc-binding domain"/>
    <property type="match status" value="1"/>
</dbReference>
<keyword evidence="2" id="KW-1185">Reference proteome</keyword>
<evidence type="ECO:0008006" key="3">
    <source>
        <dbReference type="Google" id="ProtNLM"/>
    </source>
</evidence>
<dbReference type="EMBL" id="JAEAOA010000133">
    <property type="protein sequence ID" value="KAK3609429.1"/>
    <property type="molecule type" value="Genomic_DNA"/>
</dbReference>
<dbReference type="PANTHER" id="PTHR25462:SF296">
    <property type="entry name" value="MEIOTIC P26, ISOFORM F"/>
    <property type="match status" value="1"/>
</dbReference>
<name>A0AAE0TFK6_9BIVA</name>
<evidence type="ECO:0000313" key="2">
    <source>
        <dbReference type="Proteomes" id="UP001195483"/>
    </source>
</evidence>
<gene>
    <name evidence="1" type="ORF">CHS0354_001360</name>
</gene>
<dbReference type="Gene3D" id="3.30.160.60">
    <property type="entry name" value="Classic Zinc Finger"/>
    <property type="match status" value="1"/>
</dbReference>
<comment type="caution">
    <text evidence="1">The sequence shown here is derived from an EMBL/GenBank/DDBJ whole genome shotgun (WGS) entry which is preliminary data.</text>
</comment>
<evidence type="ECO:0000313" key="1">
    <source>
        <dbReference type="EMBL" id="KAK3609429.1"/>
    </source>
</evidence>
<proteinExistence type="predicted"/>
<dbReference type="AlphaFoldDB" id="A0AAE0TFK6"/>
<reference evidence="1" key="3">
    <citation type="submission" date="2023-05" db="EMBL/GenBank/DDBJ databases">
        <authorList>
            <person name="Smith C.H."/>
        </authorList>
    </citation>
    <scope>NUCLEOTIDE SEQUENCE</scope>
    <source>
        <strain evidence="1">CHS0354</strain>
        <tissue evidence="1">Mantle</tissue>
    </source>
</reference>
<dbReference type="Proteomes" id="UP001195483">
    <property type="component" value="Unassembled WGS sequence"/>
</dbReference>
<dbReference type="InterPro" id="IPR047153">
    <property type="entry name" value="TRIM45/56/19-like"/>
</dbReference>
<organism evidence="1 2">
    <name type="scientific">Potamilus streckersoni</name>
    <dbReference type="NCBI Taxonomy" id="2493646"/>
    <lineage>
        <taxon>Eukaryota</taxon>
        <taxon>Metazoa</taxon>
        <taxon>Spiralia</taxon>
        <taxon>Lophotrochozoa</taxon>
        <taxon>Mollusca</taxon>
        <taxon>Bivalvia</taxon>
        <taxon>Autobranchia</taxon>
        <taxon>Heteroconchia</taxon>
        <taxon>Palaeoheterodonta</taxon>
        <taxon>Unionida</taxon>
        <taxon>Unionoidea</taxon>
        <taxon>Unionidae</taxon>
        <taxon>Ambleminae</taxon>
        <taxon>Lampsilini</taxon>
        <taxon>Potamilus</taxon>
    </lineage>
</organism>